<evidence type="ECO:0000256" key="2">
    <source>
        <dbReference type="ARBA" id="ARBA00022475"/>
    </source>
</evidence>
<proteinExistence type="inferred from homology"/>
<dbReference type="InterPro" id="IPR015414">
    <property type="entry name" value="TMEM64"/>
</dbReference>
<feature type="transmembrane region" description="Helical" evidence="6">
    <location>
        <begin position="34"/>
        <end position="60"/>
    </location>
</feature>
<feature type="domain" description="VTT" evidence="7">
    <location>
        <begin position="47"/>
        <end position="165"/>
    </location>
</feature>
<gene>
    <name evidence="8" type="ORF">PS922_02173</name>
</gene>
<dbReference type="InterPro" id="IPR032816">
    <property type="entry name" value="VTT_dom"/>
</dbReference>
<evidence type="ECO:0000313" key="9">
    <source>
        <dbReference type="Proteomes" id="UP000325565"/>
    </source>
</evidence>
<evidence type="ECO:0000256" key="4">
    <source>
        <dbReference type="ARBA" id="ARBA00022989"/>
    </source>
</evidence>
<keyword evidence="2 6" id="KW-1003">Cell membrane</keyword>
<evidence type="ECO:0000313" key="8">
    <source>
        <dbReference type="EMBL" id="VVP84874.1"/>
    </source>
</evidence>
<keyword evidence="3 6" id="KW-0812">Transmembrane</keyword>
<comment type="similarity">
    <text evidence="6">Belongs to the TVP38/TMEM64 family.</text>
</comment>
<dbReference type="GO" id="GO:0005886">
    <property type="term" value="C:plasma membrane"/>
    <property type="evidence" value="ECO:0007669"/>
    <property type="project" value="UniProtKB-SubCell"/>
</dbReference>
<feature type="transmembrane region" description="Helical" evidence="6">
    <location>
        <begin position="183"/>
        <end position="206"/>
    </location>
</feature>
<dbReference type="EMBL" id="CABVJB010000003">
    <property type="protein sequence ID" value="VVP84874.1"/>
    <property type="molecule type" value="Genomic_DNA"/>
</dbReference>
<reference evidence="8 9" key="1">
    <citation type="submission" date="2019-09" db="EMBL/GenBank/DDBJ databases">
        <authorList>
            <person name="Chandra G."/>
            <person name="Truman W A."/>
        </authorList>
    </citation>
    <scope>NUCLEOTIDE SEQUENCE [LARGE SCALE GENOMIC DNA]</scope>
    <source>
        <strain evidence="8">PS922</strain>
    </source>
</reference>
<organism evidence="8 9">
    <name type="scientific">Pseudomonas fluorescens</name>
    <dbReference type="NCBI Taxonomy" id="294"/>
    <lineage>
        <taxon>Bacteria</taxon>
        <taxon>Pseudomonadati</taxon>
        <taxon>Pseudomonadota</taxon>
        <taxon>Gammaproteobacteria</taxon>
        <taxon>Pseudomonadales</taxon>
        <taxon>Pseudomonadaceae</taxon>
        <taxon>Pseudomonas</taxon>
    </lineage>
</organism>
<sequence length="221" mass="23100">MGVRGVDGVIEVIMQSATQWVEALRSMGGTGSALYALVCLLATVAFVPASPLTAIAGFLYGPVGGTLLVSPVGMASAMIAFVMGRTFLRPFVLRRLTTRPRQAAIDRALARDGFRIVLLLRLASIVPFAPLSYALGASRISARDFLLASWLGLLPGTFLYVYLGSLVSSVSDILSGEATAGNATHVLTGMGLAAAVLALLSIAHCARKAANQSIEKALKHE</sequence>
<name>A0A5E7SFP4_PSEFL</name>
<dbReference type="PANTHER" id="PTHR12677">
    <property type="entry name" value="GOLGI APPARATUS MEMBRANE PROTEIN TVP38-RELATED"/>
    <property type="match status" value="1"/>
</dbReference>
<keyword evidence="5 6" id="KW-0472">Membrane</keyword>
<feature type="transmembrane region" description="Helical" evidence="6">
    <location>
        <begin position="67"/>
        <end position="88"/>
    </location>
</feature>
<dbReference type="Proteomes" id="UP000325565">
    <property type="component" value="Unassembled WGS sequence"/>
</dbReference>
<dbReference type="Pfam" id="PF09335">
    <property type="entry name" value="VTT_dom"/>
    <property type="match status" value="1"/>
</dbReference>
<accession>A0A5E7SFP4</accession>
<evidence type="ECO:0000256" key="5">
    <source>
        <dbReference type="ARBA" id="ARBA00023136"/>
    </source>
</evidence>
<dbReference type="PANTHER" id="PTHR12677:SF59">
    <property type="entry name" value="GOLGI APPARATUS MEMBRANE PROTEIN TVP38-RELATED"/>
    <property type="match status" value="1"/>
</dbReference>
<feature type="transmembrane region" description="Helical" evidence="6">
    <location>
        <begin position="145"/>
        <end position="163"/>
    </location>
</feature>
<evidence type="ECO:0000256" key="1">
    <source>
        <dbReference type="ARBA" id="ARBA00004651"/>
    </source>
</evidence>
<comment type="subcellular location">
    <subcellularLocation>
        <location evidence="1 6">Cell membrane</location>
        <topology evidence="1 6">Multi-pass membrane protein</topology>
    </subcellularLocation>
</comment>
<evidence type="ECO:0000256" key="6">
    <source>
        <dbReference type="RuleBase" id="RU366058"/>
    </source>
</evidence>
<feature type="transmembrane region" description="Helical" evidence="6">
    <location>
        <begin position="114"/>
        <end position="133"/>
    </location>
</feature>
<protein>
    <recommendedName>
        <fullName evidence="6">TVP38/TMEM64 family membrane protein</fullName>
    </recommendedName>
</protein>
<evidence type="ECO:0000256" key="3">
    <source>
        <dbReference type="ARBA" id="ARBA00022692"/>
    </source>
</evidence>
<dbReference type="AlphaFoldDB" id="A0A5E7SFP4"/>
<keyword evidence="4 6" id="KW-1133">Transmembrane helix</keyword>
<evidence type="ECO:0000259" key="7">
    <source>
        <dbReference type="Pfam" id="PF09335"/>
    </source>
</evidence>